<name>A0AAD4YZZ3_PRUDU</name>
<dbReference type="Proteomes" id="UP001054821">
    <property type="component" value="Chromosome 5"/>
</dbReference>
<sequence>MEPSLLNMFHTLPTAKEIWDVVNQMFYDGSDISQLYELRCQATCLKQEGRPVSTYFAKLKAIWLELDNRRHFQMKCADDMKTFQAAVMADRVYDFLAGLNDTYNTARSDILRSDKVPRSGSSDVPPRHLTSIEKDKLKCDHCGEKRHTIDTCWALHEVLDWEKEWRHLKREQLDSKAHVAVVPTSVADITTGHDHLTATSPPTLIAVSSTPTPLPPGNFGKAFHAHDTRDTGYPDSGDLWLRRNRGVPPDRYSPEGKARYAIAHYVSDHRLSPECKTLVTRMDSIKISTRVGI</sequence>
<reference evidence="1 2" key="1">
    <citation type="journal article" date="2022" name="G3 (Bethesda)">
        <title>Whole-genome sequence and methylome profiling of the almond [Prunus dulcis (Mill.) D.A. Webb] cultivar 'Nonpareil'.</title>
        <authorList>
            <person name="D'Amico-Willman K.M."/>
            <person name="Ouma W.Z."/>
            <person name="Meulia T."/>
            <person name="Sideli G.M."/>
            <person name="Gradziel T.M."/>
            <person name="Fresnedo-Ramirez J."/>
        </authorList>
    </citation>
    <scope>NUCLEOTIDE SEQUENCE [LARGE SCALE GENOMIC DNA]</scope>
    <source>
        <strain evidence="1">Clone GOH B32 T37-40</strain>
    </source>
</reference>
<proteinExistence type="predicted"/>
<keyword evidence="2" id="KW-1185">Reference proteome</keyword>
<dbReference type="AlphaFoldDB" id="A0AAD4YZZ3"/>
<accession>A0AAD4YZZ3</accession>
<dbReference type="PANTHER" id="PTHR34222">
    <property type="entry name" value="GAG_PRE-INTEGRS DOMAIN-CONTAINING PROTEIN"/>
    <property type="match status" value="1"/>
</dbReference>
<evidence type="ECO:0008006" key="3">
    <source>
        <dbReference type="Google" id="ProtNLM"/>
    </source>
</evidence>
<dbReference type="EMBL" id="JAJFAZ020000005">
    <property type="protein sequence ID" value="KAI5328552.1"/>
    <property type="molecule type" value="Genomic_DNA"/>
</dbReference>
<evidence type="ECO:0000313" key="2">
    <source>
        <dbReference type="Proteomes" id="UP001054821"/>
    </source>
</evidence>
<evidence type="ECO:0000313" key="1">
    <source>
        <dbReference type="EMBL" id="KAI5328552.1"/>
    </source>
</evidence>
<gene>
    <name evidence="1" type="ORF">L3X38_027949</name>
</gene>
<organism evidence="1 2">
    <name type="scientific">Prunus dulcis</name>
    <name type="common">Almond</name>
    <name type="synonym">Amygdalus dulcis</name>
    <dbReference type="NCBI Taxonomy" id="3755"/>
    <lineage>
        <taxon>Eukaryota</taxon>
        <taxon>Viridiplantae</taxon>
        <taxon>Streptophyta</taxon>
        <taxon>Embryophyta</taxon>
        <taxon>Tracheophyta</taxon>
        <taxon>Spermatophyta</taxon>
        <taxon>Magnoliopsida</taxon>
        <taxon>eudicotyledons</taxon>
        <taxon>Gunneridae</taxon>
        <taxon>Pentapetalae</taxon>
        <taxon>rosids</taxon>
        <taxon>fabids</taxon>
        <taxon>Rosales</taxon>
        <taxon>Rosaceae</taxon>
        <taxon>Amygdaloideae</taxon>
        <taxon>Amygdaleae</taxon>
        <taxon>Prunus</taxon>
    </lineage>
</organism>
<comment type="caution">
    <text evidence="1">The sequence shown here is derived from an EMBL/GenBank/DDBJ whole genome shotgun (WGS) entry which is preliminary data.</text>
</comment>
<protein>
    <recommendedName>
        <fullName evidence="3">Retrotransposon gag domain-containing protein</fullName>
    </recommendedName>
</protein>
<dbReference type="PANTHER" id="PTHR34222:SF43">
    <property type="entry name" value="RETROTRANSPOSON GAG DOMAIN-CONTAINING PROTEIN"/>
    <property type="match status" value="1"/>
</dbReference>